<accession>A0A1Q3FRS7</accession>
<evidence type="ECO:0000256" key="4">
    <source>
        <dbReference type="ARBA" id="ARBA00022679"/>
    </source>
</evidence>
<evidence type="ECO:0000259" key="7">
    <source>
        <dbReference type="PROSITE" id="PS50404"/>
    </source>
</evidence>
<dbReference type="SUPFAM" id="SSF47616">
    <property type="entry name" value="GST C-terminal domain-like"/>
    <property type="match status" value="1"/>
</dbReference>
<dbReference type="SFLD" id="SFLDG01153">
    <property type="entry name" value="Main.4:_Theta-like"/>
    <property type="match status" value="1"/>
</dbReference>
<dbReference type="InterPro" id="IPR004046">
    <property type="entry name" value="GST_C"/>
</dbReference>
<dbReference type="SUPFAM" id="SSF52833">
    <property type="entry name" value="Thioredoxin-like"/>
    <property type="match status" value="1"/>
</dbReference>
<organism evidence="9">
    <name type="scientific">Culex tarsalis</name>
    <name type="common">Encephalitis mosquito</name>
    <dbReference type="NCBI Taxonomy" id="7177"/>
    <lineage>
        <taxon>Eukaryota</taxon>
        <taxon>Metazoa</taxon>
        <taxon>Ecdysozoa</taxon>
        <taxon>Arthropoda</taxon>
        <taxon>Hexapoda</taxon>
        <taxon>Insecta</taxon>
        <taxon>Pterygota</taxon>
        <taxon>Neoptera</taxon>
        <taxon>Endopterygota</taxon>
        <taxon>Diptera</taxon>
        <taxon>Nematocera</taxon>
        <taxon>Culicoidea</taxon>
        <taxon>Culicidae</taxon>
        <taxon>Culicinae</taxon>
        <taxon>Culicini</taxon>
        <taxon>Culex</taxon>
        <taxon>Culex</taxon>
    </lineage>
</organism>
<dbReference type="Pfam" id="PF13417">
    <property type="entry name" value="GST_N_3"/>
    <property type="match status" value="1"/>
</dbReference>
<dbReference type="FunFam" id="3.40.30.10:FF:000034">
    <property type="entry name" value="glutathione S-transferase 1"/>
    <property type="match status" value="1"/>
</dbReference>
<dbReference type="InterPro" id="IPR036249">
    <property type="entry name" value="Thioredoxin-like_sf"/>
</dbReference>
<dbReference type="AlphaFoldDB" id="A0A1Q3FRS7"/>
<evidence type="ECO:0000256" key="2">
    <source>
        <dbReference type="ARBA" id="ARBA00011738"/>
    </source>
</evidence>
<dbReference type="Gene3D" id="3.40.30.10">
    <property type="entry name" value="Glutaredoxin"/>
    <property type="match status" value="1"/>
</dbReference>
<dbReference type="Gene3D" id="1.20.1050.10">
    <property type="match status" value="1"/>
</dbReference>
<dbReference type="SFLD" id="SFLDG00358">
    <property type="entry name" value="Main_(cytGST)"/>
    <property type="match status" value="1"/>
</dbReference>
<dbReference type="PROSITE" id="PS50405">
    <property type="entry name" value="GST_CTER"/>
    <property type="match status" value="1"/>
</dbReference>
<feature type="domain" description="GST C-terminal" evidence="8">
    <location>
        <begin position="90"/>
        <end position="212"/>
    </location>
</feature>
<dbReference type="SFLD" id="SFLDS00019">
    <property type="entry name" value="Glutathione_Transferase_(cytos"/>
    <property type="match status" value="1"/>
</dbReference>
<dbReference type="CDD" id="cd03045">
    <property type="entry name" value="GST_N_Delta_Epsilon"/>
    <property type="match status" value="1"/>
</dbReference>
<protein>
    <recommendedName>
        <fullName evidence="3">glutathione transferase</fullName>
        <ecNumber evidence="3">2.5.1.18</ecNumber>
    </recommendedName>
    <alternativeName>
        <fullName evidence="5">GST class-theta</fullName>
    </alternativeName>
</protein>
<dbReference type="GO" id="GO:0006749">
    <property type="term" value="P:glutathione metabolic process"/>
    <property type="evidence" value="ECO:0007669"/>
    <property type="project" value="TreeGrafter"/>
</dbReference>
<comment type="subunit">
    <text evidence="2">Homodimer.</text>
</comment>
<evidence type="ECO:0000256" key="1">
    <source>
        <dbReference type="ARBA" id="ARBA00009899"/>
    </source>
</evidence>
<dbReference type="EMBL" id="GFDL01004734">
    <property type="protein sequence ID" value="JAV30311.1"/>
    <property type="molecule type" value="Transcribed_RNA"/>
</dbReference>
<keyword evidence="4 9" id="KW-0808">Transferase</keyword>
<evidence type="ECO:0000256" key="3">
    <source>
        <dbReference type="ARBA" id="ARBA00012452"/>
    </source>
</evidence>
<evidence type="ECO:0000256" key="6">
    <source>
        <dbReference type="ARBA" id="ARBA00047960"/>
    </source>
</evidence>
<proteinExistence type="inferred from homology"/>
<dbReference type="FunFam" id="1.20.1050.10:FF:000007">
    <property type="entry name" value="Glutathione S-transferase 1-1"/>
    <property type="match status" value="1"/>
</dbReference>
<comment type="similarity">
    <text evidence="1">Belongs to the GST superfamily. Theta family.</text>
</comment>
<dbReference type="InterPro" id="IPR040079">
    <property type="entry name" value="Glutathione_S-Trfase"/>
</dbReference>
<dbReference type="PANTHER" id="PTHR43969:SF3">
    <property type="entry name" value="GLUTATHIONE S TRANSFERASE E11, ISOFORM A-RELATED"/>
    <property type="match status" value="1"/>
</dbReference>
<evidence type="ECO:0000259" key="8">
    <source>
        <dbReference type="PROSITE" id="PS50405"/>
    </source>
</evidence>
<dbReference type="EC" id="2.5.1.18" evidence="3"/>
<name>A0A1Q3FRS7_CULTA</name>
<evidence type="ECO:0000256" key="5">
    <source>
        <dbReference type="ARBA" id="ARBA00041523"/>
    </source>
</evidence>
<dbReference type="GO" id="GO:0004364">
    <property type="term" value="F:glutathione transferase activity"/>
    <property type="evidence" value="ECO:0007669"/>
    <property type="project" value="UniProtKB-EC"/>
</dbReference>
<reference evidence="9" key="1">
    <citation type="submission" date="2017-01" db="EMBL/GenBank/DDBJ databases">
        <title>A deep insight into the sialotranscriptome of adult male and female Cluex tarsalis mosquitoes.</title>
        <authorList>
            <person name="Ribeiro J.M."/>
            <person name="Moreira F."/>
            <person name="Bernard K.A."/>
            <person name="Calvo E."/>
        </authorList>
    </citation>
    <scope>NUCLEOTIDE SEQUENCE</scope>
    <source>
        <strain evidence="9">Kern County</strain>
        <tissue evidence="9">Salivary glands</tissue>
    </source>
</reference>
<dbReference type="PANTHER" id="PTHR43969">
    <property type="entry name" value="GLUTATHIONE S TRANSFERASE D10, ISOFORM A-RELATED"/>
    <property type="match status" value="1"/>
</dbReference>
<evidence type="ECO:0000313" key="9">
    <source>
        <dbReference type="EMBL" id="JAV30311.1"/>
    </source>
</evidence>
<dbReference type="InterPro" id="IPR004045">
    <property type="entry name" value="Glutathione_S-Trfase_N"/>
</dbReference>
<dbReference type="Pfam" id="PF00043">
    <property type="entry name" value="GST_C"/>
    <property type="match status" value="1"/>
</dbReference>
<feature type="domain" description="GST N-terminal" evidence="7">
    <location>
        <begin position="2"/>
        <end position="84"/>
    </location>
</feature>
<comment type="catalytic activity">
    <reaction evidence="6">
        <text>RX + glutathione = an S-substituted glutathione + a halide anion + H(+)</text>
        <dbReference type="Rhea" id="RHEA:16437"/>
        <dbReference type="ChEBI" id="CHEBI:15378"/>
        <dbReference type="ChEBI" id="CHEBI:16042"/>
        <dbReference type="ChEBI" id="CHEBI:17792"/>
        <dbReference type="ChEBI" id="CHEBI:57925"/>
        <dbReference type="ChEBI" id="CHEBI:90779"/>
        <dbReference type="EC" id="2.5.1.18"/>
    </reaction>
</comment>
<dbReference type="PROSITE" id="PS50404">
    <property type="entry name" value="GST_NTER"/>
    <property type="match status" value="1"/>
</dbReference>
<dbReference type="InterPro" id="IPR036282">
    <property type="entry name" value="Glutathione-S-Trfase_C_sf"/>
</dbReference>
<dbReference type="InterPro" id="IPR010987">
    <property type="entry name" value="Glutathione-S-Trfase_C-like"/>
</dbReference>
<sequence length="221" mass="24653">MGKIVLYTAKLSPPGRSVELTAKALGLDLDVKPINLIAGDHLKPEFLKLNPQHTIPTIIDEDGTVVYDSHAIIVYLVTKYGKDDSMYPEDMATRAKVNAALHFDSGVLFARLRFYLEPILYYGSGETPQDKIDYLYKAYQLLNDTLVNDYIVGNRLTLADLSCIASIASIHAIFPIDATKFPKLAAWVARLAKLPYYKATNQEGAEELATLYRAKLAENRQ</sequence>
<dbReference type="CDD" id="cd03177">
    <property type="entry name" value="GST_C_Delta_Epsilon"/>
    <property type="match status" value="1"/>
</dbReference>